<dbReference type="PANTHER" id="PTHR41373:SF1">
    <property type="entry name" value="PHOSPHATIDYLGLYCEROL LYSYLTRANSFERASE C-TERMINAL DOMAIN-CONTAINING PROTEIN"/>
    <property type="match status" value="1"/>
</dbReference>
<gene>
    <name evidence="2" type="ORF">DQQ01_02195</name>
</gene>
<dbReference type="InterPro" id="IPR016732">
    <property type="entry name" value="UCP018688"/>
</dbReference>
<dbReference type="EMBL" id="CP030280">
    <property type="protein sequence ID" value="AWY97157.1"/>
    <property type="molecule type" value="Genomic_DNA"/>
</dbReference>
<sequence length="308" mass="36735">MKLEFKPIDVEAIEELNPYFCKRPNKTCDSVLLDSYLWRIYYQVRYAVSDNKAIQWLMEHEGVVSSAMPICEEQDLEHYFEELVRYFNEELHKPLIINLADEEAVKALKLEEQTDRFLVTEQEDLKDYLYDGEKLRTLSGKKLHKKKNNLNSFMKNYEGRFEYRSLCCSDRDDVWKFLDRWREAKGEETEEHLDYEVHGIHDILKNCSSFQVRMGGVYIDDKLEAFTIGSYNSFEDMAVIHIEKANPEIRGLYQYINQQFLVHEFPEVHLINREDDLGIEGLRKAKMSYNPLDFARKYEIRQIDFQGE</sequence>
<organism evidence="2 3">
    <name type="scientific">Blautia argi</name>
    <dbReference type="NCBI Taxonomy" id="1912897"/>
    <lineage>
        <taxon>Bacteria</taxon>
        <taxon>Bacillati</taxon>
        <taxon>Bacillota</taxon>
        <taxon>Clostridia</taxon>
        <taxon>Lachnospirales</taxon>
        <taxon>Lachnospiraceae</taxon>
        <taxon>Blautia</taxon>
    </lineage>
</organism>
<dbReference type="OrthoDB" id="9765580at2"/>
<evidence type="ECO:0000313" key="2">
    <source>
        <dbReference type="EMBL" id="AWY97157.1"/>
    </source>
</evidence>
<accession>A0A2Z4U7Y4</accession>
<name>A0A2Z4U7Y4_9FIRM</name>
<dbReference type="PIRSF" id="PIRSF018688">
    <property type="entry name" value="UCP018688"/>
    <property type="match status" value="1"/>
</dbReference>
<dbReference type="Gene3D" id="3.40.630.30">
    <property type="match status" value="1"/>
</dbReference>
<reference evidence="3" key="1">
    <citation type="submission" date="2018-06" db="EMBL/GenBank/DDBJ databases">
        <title>Description of Blautia argi sp. nov., a new anaerobic isolated from dog feces.</title>
        <authorList>
            <person name="Chang Y.-H."/>
            <person name="Paek J."/>
            <person name="Shin Y."/>
        </authorList>
    </citation>
    <scope>NUCLEOTIDE SEQUENCE [LARGE SCALE GENOMIC DNA]</scope>
    <source>
        <strain evidence="3">KCTC 15426</strain>
    </source>
</reference>
<evidence type="ECO:0000259" key="1">
    <source>
        <dbReference type="Pfam" id="PF09924"/>
    </source>
</evidence>
<dbReference type="PANTHER" id="PTHR41373">
    <property type="entry name" value="DUF2156 DOMAIN-CONTAINING PROTEIN"/>
    <property type="match status" value="1"/>
</dbReference>
<dbReference type="SUPFAM" id="SSF55729">
    <property type="entry name" value="Acyl-CoA N-acyltransferases (Nat)"/>
    <property type="match status" value="2"/>
</dbReference>
<dbReference type="InterPro" id="IPR024320">
    <property type="entry name" value="LPG_synthase_C"/>
</dbReference>
<dbReference type="Pfam" id="PF09924">
    <property type="entry name" value="LPG_synthase_C"/>
    <property type="match status" value="1"/>
</dbReference>
<proteinExistence type="predicted"/>
<evidence type="ECO:0000313" key="3">
    <source>
        <dbReference type="Proteomes" id="UP000250003"/>
    </source>
</evidence>
<feature type="domain" description="Phosphatidylglycerol lysyltransferase C-terminal" evidence="1">
    <location>
        <begin position="34"/>
        <end position="298"/>
    </location>
</feature>
<dbReference type="RefSeq" id="WP_111918045.1">
    <property type="nucleotide sequence ID" value="NZ_CAUWHR010000003.1"/>
</dbReference>
<dbReference type="InterPro" id="IPR016181">
    <property type="entry name" value="Acyl_CoA_acyltransferase"/>
</dbReference>
<dbReference type="Proteomes" id="UP000250003">
    <property type="component" value="Chromosome"/>
</dbReference>
<dbReference type="KEGG" id="blau:DQQ01_02195"/>
<protein>
    <recommendedName>
        <fullName evidence="1">Phosphatidylglycerol lysyltransferase C-terminal domain-containing protein</fullName>
    </recommendedName>
</protein>
<keyword evidence="3" id="KW-1185">Reference proteome</keyword>
<dbReference type="AlphaFoldDB" id="A0A2Z4U7Y4"/>